<dbReference type="STRING" id="157838.AN964_02385"/>
<dbReference type="PATRIC" id="fig|157838.3.peg.528"/>
<organism evidence="1 2">
    <name type="scientific">Heyndrickxia shackletonii</name>
    <dbReference type="NCBI Taxonomy" id="157838"/>
    <lineage>
        <taxon>Bacteria</taxon>
        <taxon>Bacillati</taxon>
        <taxon>Bacillota</taxon>
        <taxon>Bacilli</taxon>
        <taxon>Bacillales</taxon>
        <taxon>Bacillaceae</taxon>
        <taxon>Heyndrickxia</taxon>
    </lineage>
</organism>
<dbReference type="EMBL" id="LJJC01000004">
    <property type="protein sequence ID" value="KQL52498.1"/>
    <property type="molecule type" value="Genomic_DNA"/>
</dbReference>
<accession>A0A0Q3WV37</accession>
<dbReference type="Proteomes" id="UP000051888">
    <property type="component" value="Unassembled WGS sequence"/>
</dbReference>
<keyword evidence="2" id="KW-1185">Reference proteome</keyword>
<name>A0A0Q3WV37_9BACI</name>
<dbReference type="RefSeq" id="WP_055738186.1">
    <property type="nucleotide sequence ID" value="NZ_JAAIWL010000065.1"/>
</dbReference>
<reference evidence="1 2" key="1">
    <citation type="submission" date="2015-09" db="EMBL/GenBank/DDBJ databases">
        <title>Genome sequencing project for genomic taxonomy and phylogenomics of Bacillus-like bacteria.</title>
        <authorList>
            <person name="Liu B."/>
            <person name="Wang J."/>
            <person name="Zhu Y."/>
            <person name="Liu G."/>
            <person name="Chen Q."/>
            <person name="Chen Z."/>
            <person name="Lan J."/>
            <person name="Che J."/>
            <person name="Ge C."/>
            <person name="Shi H."/>
            <person name="Pan Z."/>
            <person name="Liu X."/>
        </authorList>
    </citation>
    <scope>NUCLEOTIDE SEQUENCE [LARGE SCALE GENOMIC DNA]</scope>
    <source>
        <strain evidence="1 2">LMG 18435</strain>
    </source>
</reference>
<dbReference type="AlphaFoldDB" id="A0A0Q3WV37"/>
<protein>
    <submittedName>
        <fullName evidence="1">Uncharacterized protein</fullName>
    </submittedName>
</protein>
<proteinExistence type="predicted"/>
<evidence type="ECO:0000313" key="2">
    <source>
        <dbReference type="Proteomes" id="UP000051888"/>
    </source>
</evidence>
<evidence type="ECO:0000313" key="1">
    <source>
        <dbReference type="EMBL" id="KQL52498.1"/>
    </source>
</evidence>
<sequence length="179" mass="20284">MKKWLISFFLVLIIVFVTVRGFYYTHPKNINRSISGVEFQLGSNNNPKPVTISINGKLQHSLLGSKTFIGKIELIGVIHPNPDDKDKQLEIKFQKNGSGNIIYAYYKDRKPVVHSYGVLFINKDLSKVTIEEFPPVNDRGQTWEAQNGLLVSGPAKSRNKAIQISNELMKNILNGYELH</sequence>
<gene>
    <name evidence="1" type="ORF">AN964_02385</name>
</gene>
<dbReference type="OrthoDB" id="2971011at2"/>
<comment type="caution">
    <text evidence="1">The sequence shown here is derived from an EMBL/GenBank/DDBJ whole genome shotgun (WGS) entry which is preliminary data.</text>
</comment>